<gene>
    <name evidence="1" type="ORF">O4H49_13035</name>
</gene>
<dbReference type="Proteomes" id="UP001069802">
    <property type="component" value="Unassembled WGS sequence"/>
</dbReference>
<dbReference type="RefSeq" id="WP_269423871.1">
    <property type="nucleotide sequence ID" value="NZ_JAPWGY010000004.1"/>
</dbReference>
<evidence type="ECO:0000313" key="2">
    <source>
        <dbReference type="Proteomes" id="UP001069802"/>
    </source>
</evidence>
<comment type="caution">
    <text evidence="1">The sequence shown here is derived from an EMBL/GenBank/DDBJ whole genome shotgun (WGS) entry which is preliminary data.</text>
</comment>
<organism evidence="1 2">
    <name type="scientific">Kiloniella laminariae</name>
    <dbReference type="NCBI Taxonomy" id="454162"/>
    <lineage>
        <taxon>Bacteria</taxon>
        <taxon>Pseudomonadati</taxon>
        <taxon>Pseudomonadota</taxon>
        <taxon>Alphaproteobacteria</taxon>
        <taxon>Rhodospirillales</taxon>
        <taxon>Kiloniellaceae</taxon>
        <taxon>Kiloniella</taxon>
    </lineage>
</organism>
<dbReference type="EMBL" id="JAPWGY010000004">
    <property type="protein sequence ID" value="MCZ4281708.1"/>
    <property type="molecule type" value="Genomic_DNA"/>
</dbReference>
<accession>A0ABT4LKR9</accession>
<evidence type="ECO:0008006" key="3">
    <source>
        <dbReference type="Google" id="ProtNLM"/>
    </source>
</evidence>
<name>A0ABT4LKR9_9PROT</name>
<proteinExistence type="predicted"/>
<evidence type="ECO:0000313" key="1">
    <source>
        <dbReference type="EMBL" id="MCZ4281708.1"/>
    </source>
</evidence>
<protein>
    <recommendedName>
        <fullName evidence="3">Flagellin N-terminal domain-containing protein</fullName>
    </recommendedName>
</protein>
<sequence>MSLQNSLTNFATRLATETNNLRNQMGALASLSTSDKASLVAAINELKGLIDTATGINDTATALSSTWSSTKINAEIIAARDALVNGAPGALDTLSELATALASNDGDIATILTAQAKRVRTDTASQGLLPAEQANARTNIDAVAKTDIGNPDIDLIAVFEAGLA</sequence>
<keyword evidence="2" id="KW-1185">Reference proteome</keyword>
<reference evidence="1" key="1">
    <citation type="submission" date="2022-12" db="EMBL/GenBank/DDBJ databases">
        <title>Bacterial isolates from different developmental stages of Nematostella vectensis.</title>
        <authorList>
            <person name="Fraune S."/>
        </authorList>
    </citation>
    <scope>NUCLEOTIDE SEQUENCE</scope>
    <source>
        <strain evidence="1">G21630-S1</strain>
    </source>
</reference>